<keyword evidence="4 15" id="KW-0436">Ligase</keyword>
<evidence type="ECO:0000313" key="18">
    <source>
        <dbReference type="EMBL" id="MBF0934247.1"/>
    </source>
</evidence>
<dbReference type="Pfam" id="PF00533">
    <property type="entry name" value="BRCT"/>
    <property type="match status" value="1"/>
</dbReference>
<evidence type="ECO:0000256" key="12">
    <source>
        <dbReference type="ARBA" id="ARBA00023211"/>
    </source>
</evidence>
<dbReference type="InterPro" id="IPR001357">
    <property type="entry name" value="BRCT_dom"/>
</dbReference>
<reference evidence="18" key="1">
    <citation type="submission" date="2020-04" db="EMBL/GenBank/DDBJ databases">
        <title>Deep metagenomics examines the oral microbiome during advanced dental caries in children, revealing novel taxa and co-occurrences with host molecules.</title>
        <authorList>
            <person name="Baker J.L."/>
            <person name="Morton J.T."/>
            <person name="Dinis M."/>
            <person name="Alvarez R."/>
            <person name="Tran N.C."/>
            <person name="Knight R."/>
            <person name="Edlund A."/>
        </authorList>
    </citation>
    <scope>NUCLEOTIDE SEQUENCE</scope>
    <source>
        <strain evidence="18">JCVI_23_bin.16</strain>
    </source>
</reference>
<dbReference type="Gene3D" id="2.40.50.140">
    <property type="entry name" value="Nucleic acid-binding proteins"/>
    <property type="match status" value="1"/>
</dbReference>
<evidence type="ECO:0000256" key="3">
    <source>
        <dbReference type="ARBA" id="ARBA00013308"/>
    </source>
</evidence>
<dbReference type="Pfam" id="PF03119">
    <property type="entry name" value="DNA_ligase_ZBD"/>
    <property type="match status" value="1"/>
</dbReference>
<keyword evidence="7 15" id="KW-0227">DNA damage</keyword>
<dbReference type="GO" id="GO:0046872">
    <property type="term" value="F:metal ion binding"/>
    <property type="evidence" value="ECO:0007669"/>
    <property type="project" value="UniProtKB-KW"/>
</dbReference>
<evidence type="ECO:0000256" key="14">
    <source>
        <dbReference type="ARBA" id="ARBA00060881"/>
    </source>
</evidence>
<sequence>MKMPSQNLQARLEEVKHLLNDYAYHYYVLDQSLVSDASYDALYRELEEIEAAHPEWITPDSPTQRVGDQLLEGFSKVAHAESMYSLGNAFSPEEVTQFIERVTQQVEGPVSFMCECKIDGLAIALTYQDGVFVRGATRGDGTIGEDITQNLRTIRSLPLRLRQNLSVEVRGECYMPKAVFLALNEEREAQGQEIFKNPRNAAAGGLRQLDPRAVADRQLNIFLYSAVYTDQFHPESQAGLFAAFEQLGLRTNPLRRECQTAEEVIDYIQMIGQQRHDLPYEIDGVVIKVNRIDQQQALGFTVKAPRWAIAYKFPAEEAVTTLREVEWTVGRTGVVTPTAIMDPVPLAGTTVQRASLHNVDLIESLDVRIGDQVTIHKAGDIIPEITSVLLAKRPQDSQPLTIPTHCPECQTALVRQGEEVALRCPNLVCPAQRLALLSHFVSRGAMNIQGLGPRILNQLVASQAVTELDGLYRLTLEDLLGLDKIQEKSAQKLLAAIEASKSNSAERLLFGLGIRHVGAKAARLVLQVFGDLNRLSQATAEEIGAIEGVGPIISQSLVQYLALESSQAMLKRLAEAGVNLTYQGPQPLEVAEGASANDFWLGKTVVLTGTMESYSRSEAKELLEARGAKVTGSVSKKTDYLVAGQEAGSKLSKAESLGVTILDEASFLANL</sequence>
<dbReference type="EMBL" id="JABZFV010000007">
    <property type="protein sequence ID" value="MBF0934247.1"/>
    <property type="molecule type" value="Genomic_DNA"/>
</dbReference>
<dbReference type="CDD" id="cd00114">
    <property type="entry name" value="LIGANc"/>
    <property type="match status" value="1"/>
</dbReference>
<dbReference type="GO" id="GO:0006260">
    <property type="term" value="P:DNA replication"/>
    <property type="evidence" value="ECO:0007669"/>
    <property type="project" value="UniProtKB-KW"/>
</dbReference>
<dbReference type="PROSITE" id="PS01056">
    <property type="entry name" value="DNA_LIGASE_N2"/>
    <property type="match status" value="1"/>
</dbReference>
<feature type="binding site" evidence="15">
    <location>
        <position position="115"/>
    </location>
    <ligand>
        <name>NAD(+)</name>
        <dbReference type="ChEBI" id="CHEBI:57540"/>
    </ligand>
</feature>
<feature type="binding site" evidence="15">
    <location>
        <position position="429"/>
    </location>
    <ligand>
        <name>Zn(2+)</name>
        <dbReference type="ChEBI" id="CHEBI:29105"/>
    </ligand>
</feature>
<dbReference type="PIRSF" id="PIRSF001604">
    <property type="entry name" value="LigA"/>
    <property type="match status" value="1"/>
</dbReference>
<dbReference type="Proteomes" id="UP000757900">
    <property type="component" value="Unassembled WGS sequence"/>
</dbReference>
<keyword evidence="5 15" id="KW-0235">DNA replication</keyword>
<evidence type="ECO:0000256" key="10">
    <source>
        <dbReference type="ARBA" id="ARBA00023027"/>
    </source>
</evidence>
<dbReference type="PANTHER" id="PTHR23389:SF9">
    <property type="entry name" value="DNA LIGASE"/>
    <property type="match status" value="1"/>
</dbReference>
<dbReference type="NCBIfam" id="NF005932">
    <property type="entry name" value="PRK07956.1"/>
    <property type="match status" value="1"/>
</dbReference>
<protein>
    <recommendedName>
        <fullName evidence="3 15">DNA ligase</fullName>
        <ecNumber evidence="2 15">6.5.1.2</ecNumber>
    </recommendedName>
    <alternativeName>
        <fullName evidence="15">Polydeoxyribonucleotide synthase [NAD(+)]</fullName>
    </alternativeName>
</protein>
<dbReference type="Gene3D" id="6.20.10.30">
    <property type="match status" value="1"/>
</dbReference>
<dbReference type="EC" id="6.5.1.2" evidence="2 15"/>
<evidence type="ECO:0000256" key="15">
    <source>
        <dbReference type="HAMAP-Rule" id="MF_01588"/>
    </source>
</evidence>
<dbReference type="GO" id="GO:0005829">
    <property type="term" value="C:cytosol"/>
    <property type="evidence" value="ECO:0007669"/>
    <property type="project" value="TreeGrafter"/>
</dbReference>
<evidence type="ECO:0000256" key="16">
    <source>
        <dbReference type="RuleBase" id="RU000618"/>
    </source>
</evidence>
<dbReference type="FunFam" id="3.30.470.30:FF:000001">
    <property type="entry name" value="DNA ligase"/>
    <property type="match status" value="1"/>
</dbReference>
<dbReference type="SUPFAM" id="SSF50249">
    <property type="entry name" value="Nucleic acid-binding proteins"/>
    <property type="match status" value="1"/>
</dbReference>
<evidence type="ECO:0000256" key="7">
    <source>
        <dbReference type="ARBA" id="ARBA00022763"/>
    </source>
</evidence>
<keyword evidence="11 15" id="KW-0234">DNA repair</keyword>
<dbReference type="InterPro" id="IPR018239">
    <property type="entry name" value="DNA_ligase_AS"/>
</dbReference>
<evidence type="ECO:0000256" key="6">
    <source>
        <dbReference type="ARBA" id="ARBA00022723"/>
    </source>
</evidence>
<name>A0A929MNA1_ABIDE</name>
<dbReference type="FunFam" id="1.10.150.20:FF:000007">
    <property type="entry name" value="DNA ligase"/>
    <property type="match status" value="1"/>
</dbReference>
<comment type="function">
    <text evidence="1 15">DNA ligase that catalyzes the formation of phosphodiester linkages between 5'-phosphoryl and 3'-hydroxyl groups in double-stranded DNA using NAD as a coenzyme and as the energy source for the reaction. It is essential for DNA replication and repair of damaged DNA.</text>
</comment>
<keyword evidence="8 15" id="KW-0862">Zinc</keyword>
<dbReference type="Gene3D" id="3.40.50.10190">
    <property type="entry name" value="BRCT domain"/>
    <property type="match status" value="1"/>
</dbReference>
<dbReference type="GO" id="GO:0006281">
    <property type="term" value="P:DNA repair"/>
    <property type="evidence" value="ECO:0007669"/>
    <property type="project" value="UniProtKB-KW"/>
</dbReference>
<feature type="binding site" evidence="15">
    <location>
        <position position="288"/>
    </location>
    <ligand>
        <name>NAD(+)</name>
        <dbReference type="ChEBI" id="CHEBI:57540"/>
    </ligand>
</feature>
<dbReference type="InterPro" id="IPR013840">
    <property type="entry name" value="DNAligase_N"/>
</dbReference>
<evidence type="ECO:0000256" key="13">
    <source>
        <dbReference type="ARBA" id="ARBA00034005"/>
    </source>
</evidence>
<evidence type="ECO:0000256" key="2">
    <source>
        <dbReference type="ARBA" id="ARBA00012722"/>
    </source>
</evidence>
<proteinExistence type="inferred from homology"/>
<organism evidence="18 19">
    <name type="scientific">Abiotrophia defectiva</name>
    <name type="common">Streptococcus defectivus</name>
    <dbReference type="NCBI Taxonomy" id="46125"/>
    <lineage>
        <taxon>Bacteria</taxon>
        <taxon>Bacillati</taxon>
        <taxon>Bacillota</taxon>
        <taxon>Bacilli</taxon>
        <taxon>Lactobacillales</taxon>
        <taxon>Aerococcaceae</taxon>
        <taxon>Abiotrophia</taxon>
    </lineage>
</organism>
<dbReference type="Gene3D" id="1.10.287.610">
    <property type="entry name" value="Helix hairpin bin"/>
    <property type="match status" value="1"/>
</dbReference>
<dbReference type="InterPro" id="IPR010994">
    <property type="entry name" value="RuvA_2-like"/>
</dbReference>
<evidence type="ECO:0000256" key="8">
    <source>
        <dbReference type="ARBA" id="ARBA00022833"/>
    </source>
</evidence>
<comment type="similarity">
    <text evidence="14 15">Belongs to the NAD-dependent DNA ligase family. LigA subfamily.</text>
</comment>
<feature type="binding site" evidence="15">
    <location>
        <begin position="36"/>
        <end position="40"/>
    </location>
    <ligand>
        <name>NAD(+)</name>
        <dbReference type="ChEBI" id="CHEBI:57540"/>
    </ligand>
</feature>
<evidence type="ECO:0000259" key="17">
    <source>
        <dbReference type="PROSITE" id="PS50172"/>
    </source>
</evidence>
<dbReference type="InterPro" id="IPR004150">
    <property type="entry name" value="NAD_DNA_ligase_OB"/>
</dbReference>
<dbReference type="Gene3D" id="1.10.150.20">
    <property type="entry name" value="5' to 3' exonuclease, C-terminal subdomain"/>
    <property type="match status" value="2"/>
</dbReference>
<dbReference type="InterPro" id="IPR012340">
    <property type="entry name" value="NA-bd_OB-fold"/>
</dbReference>
<dbReference type="InterPro" id="IPR036420">
    <property type="entry name" value="BRCT_dom_sf"/>
</dbReference>
<dbReference type="InterPro" id="IPR001679">
    <property type="entry name" value="DNA_ligase"/>
</dbReference>
<evidence type="ECO:0000256" key="11">
    <source>
        <dbReference type="ARBA" id="ARBA00023204"/>
    </source>
</evidence>
<dbReference type="HAMAP" id="MF_01588">
    <property type="entry name" value="DNA_ligase_A"/>
    <property type="match status" value="1"/>
</dbReference>
<dbReference type="InterPro" id="IPR033136">
    <property type="entry name" value="DNA_ligase_CS"/>
</dbReference>
<dbReference type="FunFam" id="2.40.50.140:FF:000012">
    <property type="entry name" value="DNA ligase"/>
    <property type="match status" value="1"/>
</dbReference>
<dbReference type="SMART" id="SM00532">
    <property type="entry name" value="LIGANc"/>
    <property type="match status" value="1"/>
</dbReference>
<evidence type="ECO:0000313" key="19">
    <source>
        <dbReference type="Proteomes" id="UP000757900"/>
    </source>
</evidence>
<dbReference type="InterPro" id="IPR013839">
    <property type="entry name" value="DNAligase_adenylation"/>
</dbReference>
<dbReference type="PROSITE" id="PS50172">
    <property type="entry name" value="BRCT"/>
    <property type="match status" value="1"/>
</dbReference>
<dbReference type="SMART" id="SM00292">
    <property type="entry name" value="BRCT"/>
    <property type="match status" value="1"/>
</dbReference>
<dbReference type="CDD" id="cd17748">
    <property type="entry name" value="BRCT_DNA_ligase_like"/>
    <property type="match status" value="1"/>
</dbReference>
<keyword evidence="10 15" id="KW-0520">NAD</keyword>
<dbReference type="InterPro" id="IPR041663">
    <property type="entry name" value="DisA/LigA_HHH"/>
</dbReference>
<keyword evidence="6 15" id="KW-0479">Metal-binding</keyword>
<feature type="binding site" evidence="15">
    <location>
        <position position="424"/>
    </location>
    <ligand>
        <name>Zn(2+)</name>
        <dbReference type="ChEBI" id="CHEBI:29105"/>
    </ligand>
</feature>
<feature type="domain" description="BRCT" evidence="17">
    <location>
        <begin position="595"/>
        <end position="671"/>
    </location>
</feature>
<feature type="binding site" evidence="15">
    <location>
        <position position="409"/>
    </location>
    <ligand>
        <name>Zn(2+)</name>
        <dbReference type="ChEBI" id="CHEBI:29105"/>
    </ligand>
</feature>
<dbReference type="Pfam" id="PF12826">
    <property type="entry name" value="HHH_2"/>
    <property type="match status" value="1"/>
</dbReference>
<dbReference type="Gene3D" id="3.30.470.30">
    <property type="entry name" value="DNA ligase/mRNA capping enzyme"/>
    <property type="match status" value="1"/>
</dbReference>
<dbReference type="Pfam" id="PF03120">
    <property type="entry name" value="OB_DNA_ligase"/>
    <property type="match status" value="1"/>
</dbReference>
<feature type="binding site" evidence="15">
    <location>
        <position position="312"/>
    </location>
    <ligand>
        <name>NAD(+)</name>
        <dbReference type="ChEBI" id="CHEBI:57540"/>
    </ligand>
</feature>
<dbReference type="NCBIfam" id="TIGR00575">
    <property type="entry name" value="dnlj"/>
    <property type="match status" value="1"/>
</dbReference>
<feature type="active site" description="N6-AMP-lysine intermediate" evidence="15">
    <location>
        <position position="117"/>
    </location>
</feature>
<dbReference type="PROSITE" id="PS01055">
    <property type="entry name" value="DNA_LIGASE_N1"/>
    <property type="match status" value="1"/>
</dbReference>
<dbReference type="GO" id="GO:0003911">
    <property type="term" value="F:DNA ligase (NAD+) activity"/>
    <property type="evidence" value="ECO:0007669"/>
    <property type="project" value="UniProtKB-UniRule"/>
</dbReference>
<comment type="cofactor">
    <cofactor evidence="15">
        <name>Mg(2+)</name>
        <dbReference type="ChEBI" id="CHEBI:18420"/>
    </cofactor>
    <cofactor evidence="15">
        <name>Mn(2+)</name>
        <dbReference type="ChEBI" id="CHEBI:29035"/>
    </cofactor>
</comment>
<gene>
    <name evidence="15 18" type="primary">ligA</name>
    <name evidence="18" type="ORF">HXK00_01225</name>
</gene>
<evidence type="ECO:0000256" key="9">
    <source>
        <dbReference type="ARBA" id="ARBA00022842"/>
    </source>
</evidence>
<dbReference type="SUPFAM" id="SSF47781">
    <property type="entry name" value="RuvA domain 2-like"/>
    <property type="match status" value="1"/>
</dbReference>
<comment type="caution">
    <text evidence="18">The sequence shown here is derived from an EMBL/GenBank/DDBJ whole genome shotgun (WGS) entry which is preliminary data.</text>
</comment>
<evidence type="ECO:0000256" key="1">
    <source>
        <dbReference type="ARBA" id="ARBA00004067"/>
    </source>
</evidence>
<dbReference type="Pfam" id="PF01653">
    <property type="entry name" value="DNA_ligase_aden"/>
    <property type="match status" value="1"/>
</dbReference>
<comment type="catalytic activity">
    <reaction evidence="13 15 16">
        <text>NAD(+) + (deoxyribonucleotide)n-3'-hydroxyl + 5'-phospho-(deoxyribonucleotide)m = (deoxyribonucleotide)n+m + AMP + beta-nicotinamide D-nucleotide.</text>
        <dbReference type="EC" id="6.5.1.2"/>
    </reaction>
</comment>
<dbReference type="AlphaFoldDB" id="A0A929MNA1"/>
<evidence type="ECO:0000256" key="4">
    <source>
        <dbReference type="ARBA" id="ARBA00022598"/>
    </source>
</evidence>
<feature type="binding site" evidence="15">
    <location>
        <position position="138"/>
    </location>
    <ligand>
        <name>NAD(+)</name>
        <dbReference type="ChEBI" id="CHEBI:57540"/>
    </ligand>
</feature>
<keyword evidence="12 15" id="KW-0464">Manganese</keyword>
<accession>A0A929MNA1</accession>
<feature type="binding site" evidence="15">
    <location>
        <begin position="85"/>
        <end position="86"/>
    </location>
    <ligand>
        <name>NAD(+)</name>
        <dbReference type="ChEBI" id="CHEBI:57540"/>
    </ligand>
</feature>
<dbReference type="SUPFAM" id="SSF56091">
    <property type="entry name" value="DNA ligase/mRNA capping enzyme, catalytic domain"/>
    <property type="match status" value="1"/>
</dbReference>
<feature type="binding site" evidence="15">
    <location>
        <position position="406"/>
    </location>
    <ligand>
        <name>Zn(2+)</name>
        <dbReference type="ChEBI" id="CHEBI:29105"/>
    </ligand>
</feature>
<feature type="binding site" evidence="15">
    <location>
        <position position="172"/>
    </location>
    <ligand>
        <name>NAD(+)</name>
        <dbReference type="ChEBI" id="CHEBI:57540"/>
    </ligand>
</feature>
<dbReference type="PANTHER" id="PTHR23389">
    <property type="entry name" value="CHROMOSOME TRANSMISSION FIDELITY FACTOR 18"/>
    <property type="match status" value="1"/>
</dbReference>
<keyword evidence="9 15" id="KW-0460">Magnesium</keyword>
<dbReference type="SUPFAM" id="SSF52113">
    <property type="entry name" value="BRCT domain"/>
    <property type="match status" value="1"/>
</dbReference>
<evidence type="ECO:0000256" key="5">
    <source>
        <dbReference type="ARBA" id="ARBA00022705"/>
    </source>
</evidence>
<dbReference type="InterPro" id="IPR004149">
    <property type="entry name" value="Znf_DNAligase_C4"/>
</dbReference>